<dbReference type="InterPro" id="IPR050943">
    <property type="entry name" value="Glycosyltr_29_Sialyltrsf"/>
</dbReference>
<evidence type="ECO:0000256" key="2">
    <source>
        <dbReference type="ARBA" id="ARBA00006003"/>
    </source>
</evidence>
<sequence length="75" mass="9047">MLTIAETFCKDITLYGFYPYQKDSSGAHILHHYYEPNLKDFHTDAHDFEEEHTLFKSLHKRKFLRLVVERCETKL</sequence>
<keyword evidence="6" id="KW-0735">Signal-anchor</keyword>
<reference evidence="11" key="1">
    <citation type="submission" date="2021-10" db="EMBL/GenBank/DDBJ databases">
        <title>Tropical sea cucumber genome reveals ecological adaptation and Cuvierian tubules defense mechanism.</title>
        <authorList>
            <person name="Chen T."/>
        </authorList>
    </citation>
    <scope>NUCLEOTIDE SEQUENCE</scope>
    <source>
        <strain evidence="11">Nanhai2018</strain>
        <tissue evidence="11">Muscle</tissue>
    </source>
</reference>
<dbReference type="Gene3D" id="3.90.1480.20">
    <property type="entry name" value="Glycosyl transferase family 29"/>
    <property type="match status" value="1"/>
</dbReference>
<name>A0A9Q1HK39_HOLLE</name>
<evidence type="ECO:0000256" key="8">
    <source>
        <dbReference type="ARBA" id="ARBA00023034"/>
    </source>
</evidence>
<keyword evidence="8" id="KW-0333">Golgi apparatus</keyword>
<evidence type="ECO:0000256" key="4">
    <source>
        <dbReference type="ARBA" id="ARBA00022679"/>
    </source>
</evidence>
<dbReference type="EMBL" id="JAIZAY010000001">
    <property type="protein sequence ID" value="KAJ8047968.1"/>
    <property type="molecule type" value="Genomic_DNA"/>
</dbReference>
<dbReference type="GO" id="GO:0009311">
    <property type="term" value="P:oligosaccharide metabolic process"/>
    <property type="evidence" value="ECO:0007669"/>
    <property type="project" value="TreeGrafter"/>
</dbReference>
<keyword evidence="9" id="KW-0472">Membrane</keyword>
<dbReference type="PANTHER" id="PTHR11987:SF36">
    <property type="entry name" value="SIA-ALPHA-2,3-GAL-BETA-1,4-GLCNAC-R:ALPHA 2,8-SIALYLTRANSFERASE"/>
    <property type="match status" value="1"/>
</dbReference>
<keyword evidence="10" id="KW-0325">Glycoprotein</keyword>
<evidence type="ECO:0000256" key="1">
    <source>
        <dbReference type="ARBA" id="ARBA00004323"/>
    </source>
</evidence>
<keyword evidence="4" id="KW-0808">Transferase</keyword>
<evidence type="ECO:0000256" key="7">
    <source>
        <dbReference type="ARBA" id="ARBA00022989"/>
    </source>
</evidence>
<organism evidence="11 12">
    <name type="scientific">Holothuria leucospilota</name>
    <name type="common">Black long sea cucumber</name>
    <name type="synonym">Mertensiothuria leucospilota</name>
    <dbReference type="NCBI Taxonomy" id="206669"/>
    <lineage>
        <taxon>Eukaryota</taxon>
        <taxon>Metazoa</taxon>
        <taxon>Echinodermata</taxon>
        <taxon>Eleutherozoa</taxon>
        <taxon>Echinozoa</taxon>
        <taxon>Holothuroidea</taxon>
        <taxon>Aspidochirotacea</taxon>
        <taxon>Aspidochirotida</taxon>
        <taxon>Holothuriidae</taxon>
        <taxon>Holothuria</taxon>
    </lineage>
</organism>
<comment type="similarity">
    <text evidence="2">Belongs to the glycosyltransferase 29 family.</text>
</comment>
<keyword evidence="7" id="KW-1133">Transmembrane helix</keyword>
<evidence type="ECO:0000256" key="10">
    <source>
        <dbReference type="ARBA" id="ARBA00023180"/>
    </source>
</evidence>
<evidence type="ECO:0000256" key="6">
    <source>
        <dbReference type="ARBA" id="ARBA00022968"/>
    </source>
</evidence>
<keyword evidence="3" id="KW-0328">Glycosyltransferase</keyword>
<protein>
    <submittedName>
        <fullName evidence="11">Alpha-N-acetylneuraminide alpha-2,8-sialyltransferase</fullName>
    </submittedName>
</protein>
<keyword evidence="5" id="KW-0812">Transmembrane</keyword>
<dbReference type="GO" id="GO:0000139">
    <property type="term" value="C:Golgi membrane"/>
    <property type="evidence" value="ECO:0007669"/>
    <property type="project" value="UniProtKB-SubCell"/>
</dbReference>
<dbReference type="GO" id="GO:0003828">
    <property type="term" value="F:alpha-N-acetylneuraminate alpha-2,8-sialyltransferase activity"/>
    <property type="evidence" value="ECO:0007669"/>
    <property type="project" value="TreeGrafter"/>
</dbReference>
<dbReference type="Proteomes" id="UP001152320">
    <property type="component" value="Chromosome 1"/>
</dbReference>
<accession>A0A9Q1HK39</accession>
<comment type="subcellular location">
    <subcellularLocation>
        <location evidence="1">Golgi apparatus membrane</location>
        <topology evidence="1">Single-pass type II membrane protein</topology>
    </subcellularLocation>
</comment>
<dbReference type="OrthoDB" id="10264956at2759"/>
<proteinExistence type="inferred from homology"/>
<evidence type="ECO:0000313" key="12">
    <source>
        <dbReference type="Proteomes" id="UP001152320"/>
    </source>
</evidence>
<dbReference type="PANTHER" id="PTHR11987">
    <property type="entry name" value="ALPHA-2,8-SIALYLTRANSFERASE"/>
    <property type="match status" value="1"/>
</dbReference>
<dbReference type="InterPro" id="IPR038578">
    <property type="entry name" value="GT29-like_sf"/>
</dbReference>
<evidence type="ECO:0000313" key="11">
    <source>
        <dbReference type="EMBL" id="KAJ8047968.1"/>
    </source>
</evidence>
<keyword evidence="12" id="KW-1185">Reference proteome</keyword>
<dbReference type="AlphaFoldDB" id="A0A9Q1HK39"/>
<evidence type="ECO:0000256" key="9">
    <source>
        <dbReference type="ARBA" id="ARBA00023136"/>
    </source>
</evidence>
<comment type="caution">
    <text evidence="11">The sequence shown here is derived from an EMBL/GenBank/DDBJ whole genome shotgun (WGS) entry which is preliminary data.</text>
</comment>
<dbReference type="Pfam" id="PF00777">
    <property type="entry name" value="Glyco_transf_29"/>
    <property type="match status" value="1"/>
</dbReference>
<gene>
    <name evidence="11" type="ORF">HOLleu_00106</name>
</gene>
<evidence type="ECO:0000256" key="5">
    <source>
        <dbReference type="ARBA" id="ARBA00022692"/>
    </source>
</evidence>
<dbReference type="InterPro" id="IPR001675">
    <property type="entry name" value="Glyco_trans_29"/>
</dbReference>
<dbReference type="GO" id="GO:0006491">
    <property type="term" value="P:N-glycan processing"/>
    <property type="evidence" value="ECO:0007669"/>
    <property type="project" value="TreeGrafter"/>
</dbReference>
<evidence type="ECO:0000256" key="3">
    <source>
        <dbReference type="ARBA" id="ARBA00022676"/>
    </source>
</evidence>